<accession>A0A9X5C992</accession>
<dbReference type="GO" id="GO:0005886">
    <property type="term" value="C:plasma membrane"/>
    <property type="evidence" value="ECO:0007669"/>
    <property type="project" value="UniProtKB-SubCell"/>
</dbReference>
<feature type="transmembrane region" description="Helical" evidence="9">
    <location>
        <begin position="269"/>
        <end position="289"/>
    </location>
</feature>
<name>A0A9X5C992_9FIRM</name>
<dbReference type="OrthoDB" id="9784538at2"/>
<organism evidence="10 11">
    <name type="scientific">Schaedlerella arabinosiphila</name>
    <dbReference type="NCBI Taxonomy" id="2044587"/>
    <lineage>
        <taxon>Bacteria</taxon>
        <taxon>Bacillati</taxon>
        <taxon>Bacillota</taxon>
        <taxon>Clostridia</taxon>
        <taxon>Lachnospirales</taxon>
        <taxon>Lachnospiraceae</taxon>
        <taxon>Schaedlerella</taxon>
    </lineage>
</organism>
<dbReference type="EMBL" id="VIRB01000107">
    <property type="protein sequence ID" value="NDO70364.1"/>
    <property type="molecule type" value="Genomic_DNA"/>
</dbReference>
<feature type="transmembrane region" description="Helical" evidence="9">
    <location>
        <begin position="14"/>
        <end position="35"/>
    </location>
</feature>
<keyword evidence="3" id="KW-1003">Cell membrane</keyword>
<dbReference type="Pfam" id="PF02653">
    <property type="entry name" value="BPD_transp_2"/>
    <property type="match status" value="1"/>
</dbReference>
<feature type="transmembrane region" description="Helical" evidence="9">
    <location>
        <begin position="127"/>
        <end position="148"/>
    </location>
</feature>
<evidence type="ECO:0000256" key="6">
    <source>
        <dbReference type="ARBA" id="ARBA00022989"/>
    </source>
</evidence>
<evidence type="ECO:0000256" key="4">
    <source>
        <dbReference type="ARBA" id="ARBA00022519"/>
    </source>
</evidence>
<feature type="transmembrane region" description="Helical" evidence="9">
    <location>
        <begin position="160"/>
        <end position="181"/>
    </location>
</feature>
<evidence type="ECO:0000313" key="11">
    <source>
        <dbReference type="Proteomes" id="UP000474104"/>
    </source>
</evidence>
<evidence type="ECO:0000256" key="8">
    <source>
        <dbReference type="ARBA" id="ARBA00039381"/>
    </source>
</evidence>
<keyword evidence="7 9" id="KW-0472">Membrane</keyword>
<feature type="transmembrane region" description="Helical" evidence="9">
    <location>
        <begin position="82"/>
        <end position="107"/>
    </location>
</feature>
<sequence length="326" mass="33505">MSNIRIKPFRNPKVGSVAVIYGLLLVVFAGMAVVSPSYRSIENIGNIIVQCIPLAIVSMGQTIVIIGGGIDMSVGAMISMSTCIAAVTMSSDSAVSVAGGLALVLLASSGAGLLNGLGVNYCKVPPLITTLSMMTVLSGISLAILPQAGGRVSKVFADFMMLRAGVLSVSLLILICVYLLLRRAMYHSGFGNAVYAIGNHQGIAASMGVKVKRISILTYVAAGVCAGVTGLLLASRMRIGDPVIGTSFGLDSITASAIGGTSLNGGEGLVSGTIAGAFLIGMLSNMMNILGVNHFYQYVLKGILLVAAMIIYSISNTLEVKRHAGI</sequence>
<dbReference type="PANTHER" id="PTHR32196">
    <property type="entry name" value="ABC TRANSPORTER PERMEASE PROTEIN YPHD-RELATED-RELATED"/>
    <property type="match status" value="1"/>
</dbReference>
<feature type="transmembrane region" description="Helical" evidence="9">
    <location>
        <begin position="216"/>
        <end position="234"/>
    </location>
</feature>
<dbReference type="GO" id="GO:0022857">
    <property type="term" value="F:transmembrane transporter activity"/>
    <property type="evidence" value="ECO:0007669"/>
    <property type="project" value="InterPro"/>
</dbReference>
<keyword evidence="5 9" id="KW-0812">Transmembrane</keyword>
<evidence type="ECO:0000256" key="5">
    <source>
        <dbReference type="ARBA" id="ARBA00022692"/>
    </source>
</evidence>
<evidence type="ECO:0000256" key="1">
    <source>
        <dbReference type="ARBA" id="ARBA00004651"/>
    </source>
</evidence>
<keyword evidence="6 9" id="KW-1133">Transmembrane helix</keyword>
<dbReference type="RefSeq" id="WP_004078145.1">
    <property type="nucleotide sequence ID" value="NZ_CASCYM010000016.1"/>
</dbReference>
<evidence type="ECO:0000256" key="7">
    <source>
        <dbReference type="ARBA" id="ARBA00023136"/>
    </source>
</evidence>
<dbReference type="AlphaFoldDB" id="A0A9X5C992"/>
<protein>
    <recommendedName>
        <fullName evidence="8">Autoinducer 2 import system permease protein LsrD</fullName>
    </recommendedName>
</protein>
<evidence type="ECO:0000256" key="2">
    <source>
        <dbReference type="ARBA" id="ARBA00022448"/>
    </source>
</evidence>
<comment type="caution">
    <text evidence="10">The sequence shown here is derived from an EMBL/GenBank/DDBJ whole genome shotgun (WGS) entry which is preliminary data.</text>
</comment>
<comment type="subcellular location">
    <subcellularLocation>
        <location evidence="1">Cell membrane</location>
        <topology evidence="1">Multi-pass membrane protein</topology>
    </subcellularLocation>
</comment>
<evidence type="ECO:0000313" key="10">
    <source>
        <dbReference type="EMBL" id="NDO70364.1"/>
    </source>
</evidence>
<feature type="transmembrane region" description="Helical" evidence="9">
    <location>
        <begin position="295"/>
        <end position="314"/>
    </location>
</feature>
<dbReference type="PANTHER" id="PTHR32196:SF71">
    <property type="entry name" value="AUTOINDUCER 2 IMPORT SYSTEM PERMEASE PROTEIN LSRD"/>
    <property type="match status" value="1"/>
</dbReference>
<keyword evidence="4" id="KW-0997">Cell inner membrane</keyword>
<dbReference type="Proteomes" id="UP000474104">
    <property type="component" value="Unassembled WGS sequence"/>
</dbReference>
<dbReference type="InterPro" id="IPR001851">
    <property type="entry name" value="ABC_transp_permease"/>
</dbReference>
<reference evidence="10 11" key="1">
    <citation type="submission" date="2019-07" db="EMBL/GenBank/DDBJ databases">
        <title>Draft genome sequences of 15 bacterial species constituting the stable defined intestinal microbiota of the GM15 gnotobiotic mouse model.</title>
        <authorList>
            <person name="Elie C."/>
            <person name="Mathieu A."/>
            <person name="Saliou A."/>
            <person name="Darnaud M."/>
            <person name="Leulier F."/>
            <person name="Tamellini A."/>
        </authorList>
    </citation>
    <scope>NUCLEOTIDE SEQUENCE [LARGE SCALE GENOMIC DNA]</scope>
    <source>
        <strain evidence="11">ASF 502</strain>
    </source>
</reference>
<proteinExistence type="predicted"/>
<feature type="transmembrane region" description="Helical" evidence="9">
    <location>
        <begin position="47"/>
        <end position="70"/>
    </location>
</feature>
<keyword evidence="2" id="KW-0813">Transport</keyword>
<gene>
    <name evidence="10" type="ORF">FMM80_17635</name>
</gene>
<evidence type="ECO:0000256" key="9">
    <source>
        <dbReference type="SAM" id="Phobius"/>
    </source>
</evidence>
<dbReference type="CDD" id="cd06579">
    <property type="entry name" value="TM_PBP1_transp_AraH_like"/>
    <property type="match status" value="1"/>
</dbReference>
<evidence type="ECO:0000256" key="3">
    <source>
        <dbReference type="ARBA" id="ARBA00022475"/>
    </source>
</evidence>